<gene>
    <name evidence="1" type="ORF">g.16895</name>
</gene>
<name>A0A1E1WPK8_PECGO</name>
<protein>
    <submittedName>
        <fullName evidence="1">Uncharacterized protein</fullName>
    </submittedName>
</protein>
<evidence type="ECO:0000313" key="1">
    <source>
        <dbReference type="EMBL" id="JAT88993.1"/>
    </source>
</evidence>
<proteinExistence type="predicted"/>
<dbReference type="EMBL" id="GDQN01002061">
    <property type="protein sequence ID" value="JAT88993.1"/>
    <property type="molecule type" value="Transcribed_RNA"/>
</dbReference>
<accession>A0A1E1WPK8</accession>
<reference evidence="1" key="1">
    <citation type="submission" date="2015-09" db="EMBL/GenBank/DDBJ databases">
        <title>De novo assembly of Pectinophora gossypiella (Pink Bollworm) gut transcriptome.</title>
        <authorList>
            <person name="Tassone E.E."/>
        </authorList>
    </citation>
    <scope>NUCLEOTIDE SEQUENCE</scope>
</reference>
<feature type="non-terminal residue" evidence="1">
    <location>
        <position position="1"/>
    </location>
</feature>
<dbReference type="AlphaFoldDB" id="A0A1E1WPK8"/>
<organism evidence="1">
    <name type="scientific">Pectinophora gossypiella</name>
    <name type="common">Cotton pink bollworm</name>
    <name type="synonym">Depressaria gossypiella</name>
    <dbReference type="NCBI Taxonomy" id="13191"/>
    <lineage>
        <taxon>Eukaryota</taxon>
        <taxon>Metazoa</taxon>
        <taxon>Ecdysozoa</taxon>
        <taxon>Arthropoda</taxon>
        <taxon>Hexapoda</taxon>
        <taxon>Insecta</taxon>
        <taxon>Pterygota</taxon>
        <taxon>Neoptera</taxon>
        <taxon>Endopterygota</taxon>
        <taxon>Lepidoptera</taxon>
        <taxon>Glossata</taxon>
        <taxon>Ditrysia</taxon>
        <taxon>Gelechioidea</taxon>
        <taxon>Gelechiidae</taxon>
        <taxon>Apatetrinae</taxon>
        <taxon>Pectinophora</taxon>
    </lineage>
</organism>
<sequence length="100" mass="11474">SASRCRAPEAKPERRPHVQFECDVAETGSEWKTIYLRVHHSHCTVTAHSNISREGHSGISQTLIHLHTRYRTVIVDHDSLNFIYCESRHDRRPCKVAAAD</sequence>